<accession>A0A285UUR7</accession>
<evidence type="ECO:0000256" key="2">
    <source>
        <dbReference type="ARBA" id="ARBA00023125"/>
    </source>
</evidence>
<organism evidence="5 6">
    <name type="scientific">Rhizobium subbaraonis</name>
    <dbReference type="NCBI Taxonomy" id="908946"/>
    <lineage>
        <taxon>Bacteria</taxon>
        <taxon>Pseudomonadati</taxon>
        <taxon>Pseudomonadota</taxon>
        <taxon>Alphaproteobacteria</taxon>
        <taxon>Hyphomicrobiales</taxon>
        <taxon>Rhizobiaceae</taxon>
        <taxon>Rhizobium/Agrobacterium group</taxon>
        <taxon>Rhizobium</taxon>
    </lineage>
</organism>
<dbReference type="InterPro" id="IPR016032">
    <property type="entry name" value="Sig_transdc_resp-reg_C-effctor"/>
</dbReference>
<keyword evidence="2" id="KW-0238">DNA-binding</keyword>
<dbReference type="Proteomes" id="UP000219167">
    <property type="component" value="Unassembled WGS sequence"/>
</dbReference>
<keyword evidence="3" id="KW-0804">Transcription</keyword>
<dbReference type="EMBL" id="OBQD01000015">
    <property type="protein sequence ID" value="SOC45427.1"/>
    <property type="molecule type" value="Genomic_DNA"/>
</dbReference>
<dbReference type="PRINTS" id="PR00038">
    <property type="entry name" value="HTHLUXR"/>
</dbReference>
<dbReference type="PANTHER" id="PTHR44688:SF16">
    <property type="entry name" value="DNA-BINDING TRANSCRIPTIONAL ACTIVATOR DEVR_DOSR"/>
    <property type="match status" value="1"/>
</dbReference>
<feature type="domain" description="HTH luxR-type" evidence="4">
    <location>
        <begin position="300"/>
        <end position="363"/>
    </location>
</feature>
<gene>
    <name evidence="5" type="ORF">SAMN05892877_115107</name>
</gene>
<protein>
    <submittedName>
        <fullName evidence="5">Regulatory LuxR family protein</fullName>
    </submittedName>
</protein>
<keyword evidence="1" id="KW-0805">Transcription regulation</keyword>
<dbReference type="PANTHER" id="PTHR44688">
    <property type="entry name" value="DNA-BINDING TRANSCRIPTIONAL ACTIVATOR DEVR_DOSR"/>
    <property type="match status" value="1"/>
</dbReference>
<dbReference type="InterPro" id="IPR036388">
    <property type="entry name" value="WH-like_DNA-bd_sf"/>
</dbReference>
<dbReference type="GO" id="GO:0006355">
    <property type="term" value="P:regulation of DNA-templated transcription"/>
    <property type="evidence" value="ECO:0007669"/>
    <property type="project" value="InterPro"/>
</dbReference>
<dbReference type="SMART" id="SM00421">
    <property type="entry name" value="HTH_LUXR"/>
    <property type="match status" value="1"/>
</dbReference>
<dbReference type="GO" id="GO:0003677">
    <property type="term" value="F:DNA binding"/>
    <property type="evidence" value="ECO:0007669"/>
    <property type="project" value="UniProtKB-KW"/>
</dbReference>
<evidence type="ECO:0000313" key="5">
    <source>
        <dbReference type="EMBL" id="SOC45427.1"/>
    </source>
</evidence>
<dbReference type="Pfam" id="PF00196">
    <property type="entry name" value="GerE"/>
    <property type="match status" value="1"/>
</dbReference>
<proteinExistence type="predicted"/>
<evidence type="ECO:0000259" key="4">
    <source>
        <dbReference type="PROSITE" id="PS50043"/>
    </source>
</evidence>
<evidence type="ECO:0000256" key="3">
    <source>
        <dbReference type="ARBA" id="ARBA00023163"/>
    </source>
</evidence>
<dbReference type="AlphaFoldDB" id="A0A285UUR7"/>
<name>A0A285UUR7_9HYPH</name>
<dbReference type="Gene3D" id="1.10.10.10">
    <property type="entry name" value="Winged helix-like DNA-binding domain superfamily/Winged helix DNA-binding domain"/>
    <property type="match status" value="1"/>
</dbReference>
<reference evidence="5 6" key="1">
    <citation type="submission" date="2017-08" db="EMBL/GenBank/DDBJ databases">
        <authorList>
            <person name="de Groot N.N."/>
        </authorList>
    </citation>
    <scope>NUCLEOTIDE SEQUENCE [LARGE SCALE GENOMIC DNA]</scope>
    <source>
        <strain evidence="5 6">JC85</strain>
    </source>
</reference>
<keyword evidence="6" id="KW-1185">Reference proteome</keyword>
<sequence length="363" mass="39350">MAVASSAELTDLIYGSLFGECSWQDFLDRLATTLPNGKSAFHYQDIGSPVAHVGYVSGFSSHELDQFHRHFAAINPWVPGTLSVPVGQGLTAESIVPRAELAKTEFYNDWLKSQTGCETSIGVTIVRDDTRTFILSTCTSSTDSDFNHNAAGLYTELAPHLRRAVDFARRGDLVSGEWRAGHALFEAIGAGLIYVSERGSIRTLNDRAQCMIAEGEAATVTAGGKLALKSERAAETLRFLLSRQGLQHKPYVAVEKSATGANYKLTLLRMKSDPFTELLNGPTVAVIIEPGAAAHQRCEHIQARYRLTPKEAEISSAIAAGLSLKEIALGGGLSYETVRSHVKNIFRKLEVSSQAALVARLLE</sequence>
<dbReference type="InterPro" id="IPR000792">
    <property type="entry name" value="Tscrpt_reg_LuxR_C"/>
</dbReference>
<dbReference type="RefSeq" id="WP_097141984.1">
    <property type="nucleotide sequence ID" value="NZ_OBQD01000015.1"/>
</dbReference>
<dbReference type="OrthoDB" id="5914438at2"/>
<dbReference type="PROSITE" id="PS50043">
    <property type="entry name" value="HTH_LUXR_2"/>
    <property type="match status" value="1"/>
</dbReference>
<dbReference type="CDD" id="cd06170">
    <property type="entry name" value="LuxR_C_like"/>
    <property type="match status" value="1"/>
</dbReference>
<dbReference type="SUPFAM" id="SSF46894">
    <property type="entry name" value="C-terminal effector domain of the bipartite response regulators"/>
    <property type="match status" value="1"/>
</dbReference>
<evidence type="ECO:0000256" key="1">
    <source>
        <dbReference type="ARBA" id="ARBA00023015"/>
    </source>
</evidence>
<evidence type="ECO:0000313" key="6">
    <source>
        <dbReference type="Proteomes" id="UP000219167"/>
    </source>
</evidence>